<sequence length="142" mass="15863">MSPALVGQISESLRIICGEDGTTIGQEKIQRLLRNSRYFRKRIQQLGFLIYGQEDSPVVPIMTFFISKVVATGREALKYNLGLIAVGFPATAITKARARVCLSADHTKEQLDEVLNILDIIGDKMNIKYGKNPFPPGYIVEY</sequence>
<evidence type="ECO:0000313" key="6">
    <source>
        <dbReference type="WBParaSite" id="PSU_v2.g19449.t1"/>
    </source>
</evidence>
<proteinExistence type="inferred from homology"/>
<dbReference type="Gene3D" id="3.90.1150.10">
    <property type="entry name" value="Aspartate Aminotransferase, domain 1"/>
    <property type="match status" value="1"/>
</dbReference>
<evidence type="ECO:0000313" key="5">
    <source>
        <dbReference type="Proteomes" id="UP000887577"/>
    </source>
</evidence>
<evidence type="ECO:0000259" key="4">
    <source>
        <dbReference type="Pfam" id="PF00155"/>
    </source>
</evidence>
<accession>A0A914YQ07</accession>
<dbReference type="SUPFAM" id="SSF53383">
    <property type="entry name" value="PLP-dependent transferases"/>
    <property type="match status" value="1"/>
</dbReference>
<dbReference type="GO" id="GO:0017059">
    <property type="term" value="C:serine palmitoyltransferase complex"/>
    <property type="evidence" value="ECO:0007669"/>
    <property type="project" value="TreeGrafter"/>
</dbReference>
<dbReference type="GO" id="GO:0016020">
    <property type="term" value="C:membrane"/>
    <property type="evidence" value="ECO:0007669"/>
    <property type="project" value="GOC"/>
</dbReference>
<comment type="similarity">
    <text evidence="2">Belongs to the class-II pyridoxal-phosphate-dependent aminotransferase family.</text>
</comment>
<dbReference type="InterPro" id="IPR004839">
    <property type="entry name" value="Aminotransferase_I/II_large"/>
</dbReference>
<dbReference type="GO" id="GO:0046512">
    <property type="term" value="P:sphingosine biosynthetic process"/>
    <property type="evidence" value="ECO:0007669"/>
    <property type="project" value="TreeGrafter"/>
</dbReference>
<dbReference type="InterPro" id="IPR015422">
    <property type="entry name" value="PyrdxlP-dep_Trfase_small"/>
</dbReference>
<evidence type="ECO:0000256" key="3">
    <source>
        <dbReference type="ARBA" id="ARBA00022679"/>
    </source>
</evidence>
<protein>
    <submittedName>
        <fullName evidence="6">Aminotransferase class I/classII domain-containing protein</fullName>
    </submittedName>
</protein>
<keyword evidence="3" id="KW-0808">Transferase</keyword>
<dbReference type="AlphaFoldDB" id="A0A914YQ07"/>
<reference evidence="6" key="1">
    <citation type="submission" date="2022-11" db="UniProtKB">
        <authorList>
            <consortium name="WormBaseParasite"/>
        </authorList>
    </citation>
    <scope>IDENTIFICATION</scope>
</reference>
<comment type="cofactor">
    <cofactor evidence="1">
        <name>pyridoxal 5'-phosphate</name>
        <dbReference type="ChEBI" id="CHEBI:597326"/>
    </cofactor>
</comment>
<dbReference type="PANTHER" id="PTHR13693:SF54">
    <property type="entry name" value="SERINE PALMITOYLTRANSFERASE 3"/>
    <property type="match status" value="1"/>
</dbReference>
<dbReference type="GO" id="GO:0046513">
    <property type="term" value="P:ceramide biosynthetic process"/>
    <property type="evidence" value="ECO:0007669"/>
    <property type="project" value="TreeGrafter"/>
</dbReference>
<feature type="domain" description="Aminotransferase class I/classII large" evidence="4">
    <location>
        <begin position="26"/>
        <end position="117"/>
    </location>
</feature>
<dbReference type="Proteomes" id="UP000887577">
    <property type="component" value="Unplaced"/>
</dbReference>
<dbReference type="PANTHER" id="PTHR13693">
    <property type="entry name" value="CLASS II AMINOTRANSFERASE/8-AMINO-7-OXONONANOATE SYNTHASE"/>
    <property type="match status" value="1"/>
</dbReference>
<dbReference type="InterPro" id="IPR050087">
    <property type="entry name" value="AON_synthase_class-II"/>
</dbReference>
<dbReference type="WBParaSite" id="PSU_v2.g19449.t1">
    <property type="protein sequence ID" value="PSU_v2.g19449.t1"/>
    <property type="gene ID" value="PSU_v2.g19449"/>
</dbReference>
<name>A0A914YQ07_9BILA</name>
<organism evidence="5 6">
    <name type="scientific">Panagrolaimus superbus</name>
    <dbReference type="NCBI Taxonomy" id="310955"/>
    <lineage>
        <taxon>Eukaryota</taxon>
        <taxon>Metazoa</taxon>
        <taxon>Ecdysozoa</taxon>
        <taxon>Nematoda</taxon>
        <taxon>Chromadorea</taxon>
        <taxon>Rhabditida</taxon>
        <taxon>Tylenchina</taxon>
        <taxon>Panagrolaimomorpha</taxon>
        <taxon>Panagrolaimoidea</taxon>
        <taxon>Panagrolaimidae</taxon>
        <taxon>Panagrolaimus</taxon>
    </lineage>
</organism>
<dbReference type="Pfam" id="PF00155">
    <property type="entry name" value="Aminotran_1_2"/>
    <property type="match status" value="1"/>
</dbReference>
<dbReference type="GO" id="GO:0030170">
    <property type="term" value="F:pyridoxal phosphate binding"/>
    <property type="evidence" value="ECO:0007669"/>
    <property type="project" value="InterPro"/>
</dbReference>
<keyword evidence="5" id="KW-1185">Reference proteome</keyword>
<evidence type="ECO:0000256" key="1">
    <source>
        <dbReference type="ARBA" id="ARBA00001933"/>
    </source>
</evidence>
<dbReference type="GO" id="GO:0004758">
    <property type="term" value="F:serine C-palmitoyltransferase activity"/>
    <property type="evidence" value="ECO:0007669"/>
    <property type="project" value="TreeGrafter"/>
</dbReference>
<dbReference type="InterPro" id="IPR015424">
    <property type="entry name" value="PyrdxlP-dep_Trfase"/>
</dbReference>
<evidence type="ECO:0000256" key="2">
    <source>
        <dbReference type="ARBA" id="ARBA00008392"/>
    </source>
</evidence>